<feature type="domain" description="AprE-like beta-barrel" evidence="1">
    <location>
        <begin position="308"/>
        <end position="393"/>
    </location>
</feature>
<keyword evidence="3" id="KW-1185">Reference proteome</keyword>
<dbReference type="InterPro" id="IPR058982">
    <property type="entry name" value="Beta-barrel_AprE"/>
</dbReference>
<dbReference type="OrthoDB" id="9775513at2"/>
<evidence type="ECO:0000313" key="3">
    <source>
        <dbReference type="Proteomes" id="UP000193427"/>
    </source>
</evidence>
<gene>
    <name evidence="2" type="ORF">A4W93_29040</name>
</gene>
<dbReference type="InterPro" id="IPR050739">
    <property type="entry name" value="MFP"/>
</dbReference>
<dbReference type="PANTHER" id="PTHR30386:SF28">
    <property type="entry name" value="EXPORTED PROTEIN"/>
    <property type="match status" value="1"/>
</dbReference>
<dbReference type="Proteomes" id="UP000193427">
    <property type="component" value="Chromosome"/>
</dbReference>
<proteinExistence type="predicted"/>
<dbReference type="PRINTS" id="PR01490">
    <property type="entry name" value="RTXTOXIND"/>
</dbReference>
<evidence type="ECO:0000259" key="1">
    <source>
        <dbReference type="Pfam" id="PF26002"/>
    </source>
</evidence>
<protein>
    <recommendedName>
        <fullName evidence="1">AprE-like beta-barrel domain-containing protein</fullName>
    </recommendedName>
</protein>
<organism evidence="2 3">
    <name type="scientific">Piscinibacter gummiphilus</name>
    <dbReference type="NCBI Taxonomy" id="946333"/>
    <lineage>
        <taxon>Bacteria</taxon>
        <taxon>Pseudomonadati</taxon>
        <taxon>Pseudomonadota</taxon>
        <taxon>Betaproteobacteria</taxon>
        <taxon>Burkholderiales</taxon>
        <taxon>Sphaerotilaceae</taxon>
        <taxon>Piscinibacter</taxon>
    </lineage>
</organism>
<dbReference type="PANTHER" id="PTHR30386">
    <property type="entry name" value="MEMBRANE FUSION SUBUNIT OF EMRAB-TOLC MULTIDRUG EFFLUX PUMP"/>
    <property type="match status" value="1"/>
</dbReference>
<dbReference type="STRING" id="946333.A4W93_29040"/>
<dbReference type="RefSeq" id="WP_085753947.1">
    <property type="nucleotide sequence ID" value="NZ_BSPR01000022.1"/>
</dbReference>
<dbReference type="Gene3D" id="2.40.30.170">
    <property type="match status" value="1"/>
</dbReference>
<dbReference type="Gene3D" id="2.40.50.100">
    <property type="match status" value="1"/>
</dbReference>
<dbReference type="AlphaFoldDB" id="A0A1W6LHA5"/>
<dbReference type="Pfam" id="PF26002">
    <property type="entry name" value="Beta-barrel_AprE"/>
    <property type="match status" value="1"/>
</dbReference>
<accession>A0A1W6LHA5</accession>
<sequence>MSSLFRPEVAEGRRQGWLGSIQLIRPVSLTVLTVLVAASAVAVALYFSFGEYTRKARVTGYLVPDLGVMRLTSPQLAQVVERHAVEGQVVKQGDVLFVLSLDRATTQGDAHEAVQASLARRERSLNAASKLRQELQAARVSASARQLENMRRQLKQLDDEIVSQQARVAGAKQLLERQEALVKQNYVAAVSLVEKAQDLRLAEGQLASLEGKRTAHQSDILVAEAKQRELPLAELAEQGEIERDLAEVAQEAAENEARRRLVVRAPQGGTVTAVSAEPGQTVMAQAVLANIVPAGASLQAHLFAPSSAMGFVRADQPVLLRYEAYPYQKFGHQSGHVLQVSRTPLPASELSGLPGGAAQEPMYRITVALDRQAVQAYGQAQALSPGMQLEADVLLDRRRLLEWIFEPVLSLTGRV</sequence>
<reference evidence="2 3" key="1">
    <citation type="submission" date="2016-04" db="EMBL/GenBank/DDBJ databases">
        <title>Complete genome sequence of natural rubber-degrading, novel Gram-negative bacterium, Rhizobacter gummiphilus strain NS21.</title>
        <authorList>
            <person name="Tabata M."/>
            <person name="Kasai D."/>
            <person name="Fukuda M."/>
        </authorList>
    </citation>
    <scope>NUCLEOTIDE SEQUENCE [LARGE SCALE GENOMIC DNA]</scope>
    <source>
        <strain evidence="2 3">NS21</strain>
    </source>
</reference>
<dbReference type="KEGG" id="rgu:A4W93_29040"/>
<dbReference type="Gene3D" id="1.10.287.470">
    <property type="entry name" value="Helix hairpin bin"/>
    <property type="match status" value="1"/>
</dbReference>
<dbReference type="EMBL" id="CP015118">
    <property type="protein sequence ID" value="ARN23619.1"/>
    <property type="molecule type" value="Genomic_DNA"/>
</dbReference>
<evidence type="ECO:0000313" key="2">
    <source>
        <dbReference type="EMBL" id="ARN23619.1"/>
    </source>
</evidence>
<name>A0A1W6LHA5_9BURK</name>